<dbReference type="EMBL" id="MSIF01000026">
    <property type="protein sequence ID" value="OLF05732.1"/>
    <property type="molecule type" value="Genomic_DNA"/>
</dbReference>
<dbReference type="RefSeq" id="WP_075137363.1">
    <property type="nucleotide sequence ID" value="NZ_MSIF01000026.1"/>
</dbReference>
<dbReference type="Pfam" id="PF13577">
    <property type="entry name" value="SnoaL_4"/>
    <property type="match status" value="1"/>
</dbReference>
<dbReference type="InterPro" id="IPR037401">
    <property type="entry name" value="SnoaL-like"/>
</dbReference>
<organism evidence="2 3">
    <name type="scientific">Actinophytocola xinjiangensis</name>
    <dbReference type="NCBI Taxonomy" id="485602"/>
    <lineage>
        <taxon>Bacteria</taxon>
        <taxon>Bacillati</taxon>
        <taxon>Actinomycetota</taxon>
        <taxon>Actinomycetes</taxon>
        <taxon>Pseudonocardiales</taxon>
        <taxon>Pseudonocardiaceae</taxon>
    </lineage>
</organism>
<dbReference type="Proteomes" id="UP000185696">
    <property type="component" value="Unassembled WGS sequence"/>
</dbReference>
<evidence type="ECO:0000259" key="1">
    <source>
        <dbReference type="Pfam" id="PF13577"/>
    </source>
</evidence>
<comment type="caution">
    <text evidence="2">The sequence shown here is derived from an EMBL/GenBank/DDBJ whole genome shotgun (WGS) entry which is preliminary data.</text>
</comment>
<protein>
    <submittedName>
        <fullName evidence="2">DUF4440 domain-containing protein</fullName>
    </submittedName>
</protein>
<sequence>MNDPRETADRTAIEALRAEYSDAAMMLDHERFASLFTDDGVMVIPDAGIEHRGRAAILDGATRLRAGWEFMVQTTHPGVVELHGDTATGRAYIQELGRLRDGRSIVNYALFHDRYQRTPQGWKFTERVYEVRYLDTSTLGGSPPPYPKWADAAVAE</sequence>
<reference evidence="2 3" key="1">
    <citation type="submission" date="2016-12" db="EMBL/GenBank/DDBJ databases">
        <title>The draft genome sequence of Actinophytocola xinjiangensis.</title>
        <authorList>
            <person name="Wang W."/>
            <person name="Yuan L."/>
        </authorList>
    </citation>
    <scope>NUCLEOTIDE SEQUENCE [LARGE SCALE GENOMIC DNA]</scope>
    <source>
        <strain evidence="2 3">CGMCC 4.4663</strain>
    </source>
</reference>
<gene>
    <name evidence="2" type="ORF">BLA60_35055</name>
</gene>
<keyword evidence="3" id="KW-1185">Reference proteome</keyword>
<dbReference type="InterPro" id="IPR011944">
    <property type="entry name" value="Steroid_delta5-4_isomerase"/>
</dbReference>
<dbReference type="SUPFAM" id="SSF54427">
    <property type="entry name" value="NTF2-like"/>
    <property type="match status" value="1"/>
</dbReference>
<proteinExistence type="predicted"/>
<accession>A0A7Z1AUL2</accession>
<dbReference type="InterPro" id="IPR032710">
    <property type="entry name" value="NTF2-like_dom_sf"/>
</dbReference>
<evidence type="ECO:0000313" key="3">
    <source>
        <dbReference type="Proteomes" id="UP000185696"/>
    </source>
</evidence>
<dbReference type="Gene3D" id="3.10.450.50">
    <property type="match status" value="1"/>
</dbReference>
<dbReference type="OrthoDB" id="4941530at2"/>
<name>A0A7Z1AUL2_9PSEU</name>
<dbReference type="NCBIfam" id="TIGR02246">
    <property type="entry name" value="SgcJ/EcaC family oxidoreductase"/>
    <property type="match status" value="1"/>
</dbReference>
<feature type="domain" description="SnoaL-like" evidence="1">
    <location>
        <begin position="5"/>
        <end position="127"/>
    </location>
</feature>
<dbReference type="AlphaFoldDB" id="A0A7Z1AUL2"/>
<evidence type="ECO:0000313" key="2">
    <source>
        <dbReference type="EMBL" id="OLF05732.1"/>
    </source>
</evidence>